<dbReference type="Gene3D" id="1.20.1250.20">
    <property type="entry name" value="MFS general substrate transporter like domains"/>
    <property type="match status" value="1"/>
</dbReference>
<dbReference type="Pfam" id="PF00083">
    <property type="entry name" value="Sugar_tr"/>
    <property type="match status" value="1"/>
</dbReference>
<dbReference type="GO" id="GO:0022857">
    <property type="term" value="F:transmembrane transporter activity"/>
    <property type="evidence" value="ECO:0007669"/>
    <property type="project" value="InterPro"/>
</dbReference>
<proteinExistence type="predicted"/>
<evidence type="ECO:0000256" key="2">
    <source>
        <dbReference type="ARBA" id="ARBA00022692"/>
    </source>
</evidence>
<reference evidence="8" key="1">
    <citation type="submission" date="2025-08" db="UniProtKB">
        <authorList>
            <consortium name="RefSeq"/>
        </authorList>
    </citation>
    <scope>IDENTIFICATION</scope>
</reference>
<feature type="transmembrane region" description="Helical" evidence="5">
    <location>
        <begin position="122"/>
        <end position="146"/>
    </location>
</feature>
<evidence type="ECO:0000256" key="1">
    <source>
        <dbReference type="ARBA" id="ARBA00004141"/>
    </source>
</evidence>
<accession>A0A6J1N5W0</accession>
<dbReference type="InterPro" id="IPR036259">
    <property type="entry name" value="MFS_trans_sf"/>
</dbReference>
<feature type="transmembrane region" description="Helical" evidence="5">
    <location>
        <begin position="307"/>
        <end position="329"/>
    </location>
</feature>
<dbReference type="OrthoDB" id="6133115at2759"/>
<name>A0A6J1N5W0_BICAN</name>
<evidence type="ECO:0000313" key="8">
    <source>
        <dbReference type="RefSeq" id="XP_023942234.2"/>
    </source>
</evidence>
<dbReference type="InterPro" id="IPR050549">
    <property type="entry name" value="MFS_Trehalose_Transporter"/>
</dbReference>
<dbReference type="SUPFAM" id="SSF103473">
    <property type="entry name" value="MFS general substrate transporter"/>
    <property type="match status" value="1"/>
</dbReference>
<dbReference type="InterPro" id="IPR005828">
    <property type="entry name" value="MFS_sugar_transport-like"/>
</dbReference>
<feature type="transmembrane region" description="Helical" evidence="5">
    <location>
        <begin position="91"/>
        <end position="110"/>
    </location>
</feature>
<feature type="transmembrane region" description="Helical" evidence="5">
    <location>
        <begin position="403"/>
        <end position="423"/>
    </location>
</feature>
<feature type="transmembrane region" description="Helical" evidence="5">
    <location>
        <begin position="152"/>
        <end position="171"/>
    </location>
</feature>
<dbReference type="PROSITE" id="PS50850">
    <property type="entry name" value="MFS"/>
    <property type="match status" value="1"/>
</dbReference>
<keyword evidence="2 5" id="KW-0812">Transmembrane</keyword>
<dbReference type="PANTHER" id="PTHR48021:SF1">
    <property type="entry name" value="GH07001P-RELATED"/>
    <property type="match status" value="1"/>
</dbReference>
<dbReference type="GeneID" id="112048801"/>
<dbReference type="PANTHER" id="PTHR48021">
    <property type="match status" value="1"/>
</dbReference>
<dbReference type="Proteomes" id="UP001652582">
    <property type="component" value="Chromosome 27"/>
</dbReference>
<evidence type="ECO:0000256" key="5">
    <source>
        <dbReference type="SAM" id="Phobius"/>
    </source>
</evidence>
<dbReference type="InterPro" id="IPR020846">
    <property type="entry name" value="MFS_dom"/>
</dbReference>
<dbReference type="KEGG" id="bany:112048801"/>
<dbReference type="AlphaFoldDB" id="A0A6J1N5W0"/>
<dbReference type="RefSeq" id="XP_023942234.2">
    <property type="nucleotide sequence ID" value="XM_024086466.2"/>
</dbReference>
<evidence type="ECO:0000259" key="6">
    <source>
        <dbReference type="PROSITE" id="PS50850"/>
    </source>
</evidence>
<organism evidence="7 8">
    <name type="scientific">Bicyclus anynana</name>
    <name type="common">Squinting bush brown butterfly</name>
    <dbReference type="NCBI Taxonomy" id="110368"/>
    <lineage>
        <taxon>Eukaryota</taxon>
        <taxon>Metazoa</taxon>
        <taxon>Ecdysozoa</taxon>
        <taxon>Arthropoda</taxon>
        <taxon>Hexapoda</taxon>
        <taxon>Insecta</taxon>
        <taxon>Pterygota</taxon>
        <taxon>Neoptera</taxon>
        <taxon>Endopterygota</taxon>
        <taxon>Lepidoptera</taxon>
        <taxon>Glossata</taxon>
        <taxon>Ditrysia</taxon>
        <taxon>Papilionoidea</taxon>
        <taxon>Nymphalidae</taxon>
        <taxon>Satyrinae</taxon>
        <taxon>Satyrini</taxon>
        <taxon>Mycalesina</taxon>
        <taxon>Bicyclus</taxon>
    </lineage>
</organism>
<dbReference type="GO" id="GO:0016020">
    <property type="term" value="C:membrane"/>
    <property type="evidence" value="ECO:0007669"/>
    <property type="project" value="UniProtKB-SubCell"/>
</dbReference>
<comment type="subcellular location">
    <subcellularLocation>
        <location evidence="1">Membrane</location>
        <topology evidence="1">Multi-pass membrane protein</topology>
    </subcellularLocation>
</comment>
<feature type="transmembrane region" description="Helical" evidence="5">
    <location>
        <begin position="373"/>
        <end position="397"/>
    </location>
</feature>
<keyword evidence="4 5" id="KW-0472">Membrane</keyword>
<feature type="transmembrane region" description="Helical" evidence="5">
    <location>
        <begin position="67"/>
        <end position="85"/>
    </location>
</feature>
<feature type="domain" description="Major facilitator superfamily (MFS) profile" evidence="6">
    <location>
        <begin position="1"/>
        <end position="429"/>
    </location>
</feature>
<evidence type="ECO:0000256" key="3">
    <source>
        <dbReference type="ARBA" id="ARBA00022989"/>
    </source>
</evidence>
<feature type="transmembrane region" description="Helical" evidence="5">
    <location>
        <begin position="238"/>
        <end position="255"/>
    </location>
</feature>
<protein>
    <submittedName>
        <fullName evidence="8">Uncharacterized protein LOC112048801</fullName>
    </submittedName>
</protein>
<sequence>MTIASASVGFAYGHVSGLIRALQKNEDGITLNEGQISVIATSMTFCVVIGIYLLALCGDRIGRRWSLILLSTPMLLSWMLVYLATGFTTLMLSRIFAGTSAGGLIVVNMIGAAEYTCPNTRAFYQSIISMVASSLGIGIGHVLGVLYHWRTLAVFGMVVSTIHICLPYFCVESPQWLASKGRFKECEIAFRKLHGMQQKAEDELRLLINMEDKKLKVASELKMNNGCKKMLDALKKKYFWGLLLTYSFVYIYYAAAGKVIFTNLATVMLEEMTGTSDILLFTLIVDGFILIGTCASCVLIKKMSVRVLLFSSGYISNGVLLVLSVSMYFKNDEKYYQWINVILLALYFIIVHAGPYPVMDVLLGELFPLDIKLYCYLLCSPMLLATVCVSIMIMPMIVSAIGYHGLFLLNSVVVFICLGYFWVKMPETKGKTLQEIEVYFKTNEFNVDKVVVGEQIKSLV</sequence>
<evidence type="ECO:0000313" key="7">
    <source>
        <dbReference type="Proteomes" id="UP001652582"/>
    </source>
</evidence>
<keyword evidence="3 5" id="KW-1133">Transmembrane helix</keyword>
<keyword evidence="7" id="KW-1185">Reference proteome</keyword>
<evidence type="ECO:0000256" key="4">
    <source>
        <dbReference type="ARBA" id="ARBA00023136"/>
    </source>
</evidence>
<gene>
    <name evidence="8" type="primary">LOC112048801</name>
</gene>
<feature type="transmembrane region" description="Helical" evidence="5">
    <location>
        <begin position="278"/>
        <end position="300"/>
    </location>
</feature>
<feature type="transmembrane region" description="Helical" evidence="5">
    <location>
        <begin position="36"/>
        <end position="55"/>
    </location>
</feature>